<gene>
    <name evidence="1" type="ORF">FVF58_04670</name>
</gene>
<sequence>MTPFAQVLELARFYHAMPNGAERAPPSACALAEATNARQYPLEKEKPQESYDFLGLNLGGLGRNRTIDTRIFNLSIRPAGIRRDTQRHAKSST</sequence>
<dbReference type="RefSeq" id="WP_149668735.1">
    <property type="nucleotide sequence ID" value="NZ_VTUZ01000002.1"/>
</dbReference>
<keyword evidence="2" id="KW-1185">Reference proteome</keyword>
<dbReference type="Proteomes" id="UP000325273">
    <property type="component" value="Unassembled WGS sequence"/>
</dbReference>
<dbReference type="EMBL" id="VTUZ01000002">
    <property type="protein sequence ID" value="KAA1015212.1"/>
    <property type="molecule type" value="Genomic_DNA"/>
</dbReference>
<proteinExistence type="predicted"/>
<dbReference type="AlphaFoldDB" id="A0A5B0HJS1"/>
<organism evidence="1 2">
    <name type="scientific">Paraburkholderia panacisoli</name>
    <dbReference type="NCBI Taxonomy" id="2603818"/>
    <lineage>
        <taxon>Bacteria</taxon>
        <taxon>Pseudomonadati</taxon>
        <taxon>Pseudomonadota</taxon>
        <taxon>Betaproteobacteria</taxon>
        <taxon>Burkholderiales</taxon>
        <taxon>Burkholderiaceae</taxon>
        <taxon>Paraburkholderia</taxon>
    </lineage>
</organism>
<evidence type="ECO:0000313" key="1">
    <source>
        <dbReference type="EMBL" id="KAA1015212.1"/>
    </source>
</evidence>
<comment type="caution">
    <text evidence="1">The sequence shown here is derived from an EMBL/GenBank/DDBJ whole genome shotgun (WGS) entry which is preliminary data.</text>
</comment>
<accession>A0A5B0HJS1</accession>
<name>A0A5B0HJS1_9BURK</name>
<reference evidence="1 2" key="1">
    <citation type="submission" date="2019-08" db="EMBL/GenBank/DDBJ databases">
        <title>Paraburkholderia sp. DCY113.</title>
        <authorList>
            <person name="Kang J."/>
        </authorList>
    </citation>
    <scope>NUCLEOTIDE SEQUENCE [LARGE SCALE GENOMIC DNA]</scope>
    <source>
        <strain evidence="1 2">DCY113</strain>
    </source>
</reference>
<protein>
    <submittedName>
        <fullName evidence="1">Uncharacterized protein</fullName>
    </submittedName>
</protein>
<evidence type="ECO:0000313" key="2">
    <source>
        <dbReference type="Proteomes" id="UP000325273"/>
    </source>
</evidence>